<evidence type="ECO:0000256" key="3">
    <source>
        <dbReference type="ARBA" id="ARBA00022691"/>
    </source>
</evidence>
<dbReference type="RefSeq" id="WP_073493584.1">
    <property type="nucleotide sequence ID" value="NZ_JBHVDU010000037.1"/>
</dbReference>
<organism evidence="4 5">
    <name type="scientific">Streptomyces phaeoluteigriseus</name>
    <dbReference type="NCBI Taxonomy" id="114686"/>
    <lineage>
        <taxon>Bacteria</taxon>
        <taxon>Bacillati</taxon>
        <taxon>Actinomycetota</taxon>
        <taxon>Actinomycetes</taxon>
        <taxon>Kitasatosporales</taxon>
        <taxon>Streptomycetaceae</taxon>
        <taxon>Streptomyces</taxon>
        <taxon>Streptomyces aurantiacus group</taxon>
    </lineage>
</organism>
<evidence type="ECO:0000256" key="1">
    <source>
        <dbReference type="ARBA" id="ARBA00022603"/>
    </source>
</evidence>
<dbReference type="AlphaFoldDB" id="A0A1V6MSI7"/>
<evidence type="ECO:0000313" key="4">
    <source>
        <dbReference type="EMBL" id="OQD55282.1"/>
    </source>
</evidence>
<protein>
    <submittedName>
        <fullName evidence="4">Methyltransferase</fullName>
    </submittedName>
</protein>
<dbReference type="PANTHER" id="PTHR10867:SF17">
    <property type="entry name" value="NICOTINAMIDE N-METHYLTRANSFERASE"/>
    <property type="match status" value="1"/>
</dbReference>
<keyword evidence="2 4" id="KW-0808">Transferase</keyword>
<dbReference type="Proteomes" id="UP000184286">
    <property type="component" value="Unassembled WGS sequence"/>
</dbReference>
<dbReference type="NCBIfam" id="NF040568">
    <property type="entry name" value="SCO2525_fam"/>
    <property type="match status" value="1"/>
</dbReference>
<dbReference type="EMBL" id="MPOH02000011">
    <property type="protein sequence ID" value="OQD55282.1"/>
    <property type="molecule type" value="Genomic_DNA"/>
</dbReference>
<dbReference type="Gene3D" id="3.40.50.150">
    <property type="entry name" value="Vaccinia Virus protein VP39"/>
    <property type="match status" value="1"/>
</dbReference>
<gene>
    <name evidence="4" type="ORF">BM536_011610</name>
</gene>
<dbReference type="PANTHER" id="PTHR10867">
    <property type="entry name" value="NNMT/PNMT/TEMT FAMILY MEMBER"/>
    <property type="match status" value="1"/>
</dbReference>
<sequence>MTSGSPTTAEKLNADVPWDAFDPDEYIKRNYLEIQPVDRAILTRVRDHFSDHFAKHGGRGGSGIDVGAGPNLYPALAMLPWCGRITLLERSEQNLEYLRGQLSGYDANWDQFWEVLKSGARGKAAAYTGLGADPRARFGEVVREPLPGSLFDLCGKKPAWDIGTMFFVAESITTSLEEFRQGVGCFMNALKPGAPFAAAFMEHSEGYSVGAQEFPARDIDDEEVRTVLEPYAEAGMKVVCLDNPKQLVRHGYTGMILACGRRRKR</sequence>
<keyword evidence="1 4" id="KW-0489">Methyltransferase</keyword>
<dbReference type="SUPFAM" id="SSF53335">
    <property type="entry name" value="S-adenosyl-L-methionine-dependent methyltransferases"/>
    <property type="match status" value="1"/>
</dbReference>
<reference evidence="4 5" key="2">
    <citation type="submission" date="2017-02" db="EMBL/GenBank/DDBJ databases">
        <title>Draft genome sequence of Streptomyces phaeoluteigriseus type strain DSM41896.</title>
        <authorList>
            <person name="Salih T.S."/>
            <person name="Algora Gallardo L."/>
            <person name="Melo Santos T."/>
            <person name="Filgueira Martinez S."/>
            <person name="Herron P.R."/>
        </authorList>
    </citation>
    <scope>NUCLEOTIDE SEQUENCE [LARGE SCALE GENOMIC DNA]</scope>
    <source>
        <strain evidence="4 5">DSM 41896</strain>
    </source>
</reference>
<accession>A0A1V6MSI7</accession>
<reference evidence="5" key="1">
    <citation type="submission" date="2016-11" db="EMBL/GenBank/DDBJ databases">
        <authorList>
            <person name="Schniete J.K."/>
            <person name="Salih T."/>
            <person name="Algora Gallardo L."/>
            <person name="Martinez Fernandez S."/>
            <person name="Herron P.R."/>
        </authorList>
    </citation>
    <scope>NUCLEOTIDE SEQUENCE [LARGE SCALE GENOMIC DNA]</scope>
    <source>
        <strain evidence="5">DSM 41896</strain>
    </source>
</reference>
<evidence type="ECO:0000313" key="5">
    <source>
        <dbReference type="Proteomes" id="UP000184286"/>
    </source>
</evidence>
<evidence type="ECO:0000256" key="2">
    <source>
        <dbReference type="ARBA" id="ARBA00022679"/>
    </source>
</evidence>
<dbReference type="InterPro" id="IPR029063">
    <property type="entry name" value="SAM-dependent_MTases_sf"/>
</dbReference>
<dbReference type="GO" id="GO:0032259">
    <property type="term" value="P:methylation"/>
    <property type="evidence" value="ECO:0007669"/>
    <property type="project" value="UniProtKB-KW"/>
</dbReference>
<comment type="caution">
    <text evidence="4">The sequence shown here is derived from an EMBL/GenBank/DDBJ whole genome shotgun (WGS) entry which is preliminary data.</text>
</comment>
<keyword evidence="3" id="KW-0949">S-adenosyl-L-methionine</keyword>
<name>A0A1V6MSI7_9ACTN</name>
<dbReference type="InterPro" id="IPR000940">
    <property type="entry name" value="NNMT_TEMT_trans"/>
</dbReference>
<proteinExistence type="predicted"/>
<dbReference type="STRING" id="114686.BM536_011610"/>
<dbReference type="PROSITE" id="PS51681">
    <property type="entry name" value="SAM_MT_NNMT_PNMT_TEMT"/>
    <property type="match status" value="1"/>
</dbReference>
<dbReference type="Pfam" id="PF01234">
    <property type="entry name" value="NNMT_PNMT_TEMT"/>
    <property type="match status" value="1"/>
</dbReference>
<dbReference type="GO" id="GO:0008168">
    <property type="term" value="F:methyltransferase activity"/>
    <property type="evidence" value="ECO:0007669"/>
    <property type="project" value="UniProtKB-KW"/>
</dbReference>